<sequence length="53" mass="6281">MDQSGLFQQKDNFYLNSTLVSMLTTVDLRIDFDDFQQGRQKTQYSSIKDFPRL</sequence>
<accession>A0A1J1LRX8</accession>
<organism evidence="1 2">
    <name type="scientific">Planktothrix tepida PCC 9214</name>
    <dbReference type="NCBI Taxonomy" id="671072"/>
    <lineage>
        <taxon>Bacteria</taxon>
        <taxon>Bacillati</taxon>
        <taxon>Cyanobacteriota</taxon>
        <taxon>Cyanophyceae</taxon>
        <taxon>Oscillatoriophycideae</taxon>
        <taxon>Oscillatoriales</taxon>
        <taxon>Microcoleaceae</taxon>
        <taxon>Planktothrix</taxon>
    </lineage>
</organism>
<gene>
    <name evidence="1" type="ORF">PL9214650799</name>
</gene>
<dbReference type="AlphaFoldDB" id="A0A1J1LRX8"/>
<protein>
    <submittedName>
        <fullName evidence="1">Uncharacterized protein</fullName>
    </submittedName>
</protein>
<reference evidence="2" key="1">
    <citation type="submission" date="2015-10" db="EMBL/GenBank/DDBJ databases">
        <authorList>
            <person name="Regsiter A."/>
            <person name="william w."/>
        </authorList>
    </citation>
    <scope>NUCLEOTIDE SEQUENCE [LARGE SCALE GENOMIC DNA]</scope>
</reference>
<dbReference type="EMBL" id="CZDF01000172">
    <property type="protein sequence ID" value="CUR35360.1"/>
    <property type="molecule type" value="Genomic_DNA"/>
</dbReference>
<evidence type="ECO:0000313" key="1">
    <source>
        <dbReference type="EMBL" id="CUR35360.1"/>
    </source>
</evidence>
<evidence type="ECO:0000313" key="2">
    <source>
        <dbReference type="Proteomes" id="UP000184315"/>
    </source>
</evidence>
<name>A0A1J1LRX8_9CYAN</name>
<proteinExistence type="predicted"/>
<keyword evidence="2" id="KW-1185">Reference proteome</keyword>
<dbReference type="Proteomes" id="UP000184315">
    <property type="component" value="Unassembled WGS sequence"/>
</dbReference>